<evidence type="ECO:0000313" key="2">
    <source>
        <dbReference type="EMBL" id="QDT10553.1"/>
    </source>
</evidence>
<dbReference type="EMBL" id="CP036526">
    <property type="protein sequence ID" value="QDT10553.1"/>
    <property type="molecule type" value="Genomic_DNA"/>
</dbReference>
<feature type="transmembrane region" description="Helical" evidence="1">
    <location>
        <begin position="37"/>
        <end position="56"/>
    </location>
</feature>
<organism evidence="2 3">
    <name type="scientific">Stieleria marina</name>
    <dbReference type="NCBI Taxonomy" id="1930275"/>
    <lineage>
        <taxon>Bacteria</taxon>
        <taxon>Pseudomonadati</taxon>
        <taxon>Planctomycetota</taxon>
        <taxon>Planctomycetia</taxon>
        <taxon>Pirellulales</taxon>
        <taxon>Pirellulaceae</taxon>
        <taxon>Stieleria</taxon>
    </lineage>
</organism>
<feature type="transmembrane region" description="Helical" evidence="1">
    <location>
        <begin position="12"/>
        <end position="31"/>
    </location>
</feature>
<feature type="transmembrane region" description="Helical" evidence="1">
    <location>
        <begin position="103"/>
        <end position="121"/>
    </location>
</feature>
<dbReference type="Proteomes" id="UP000319817">
    <property type="component" value="Chromosome"/>
</dbReference>
<dbReference type="OrthoDB" id="8480418at2"/>
<accession>A0A517NTV4</accession>
<keyword evidence="1" id="KW-1133">Transmembrane helix</keyword>
<sequence length="273" mass="30643">MQSLSFRNRRVVSLIATACALLIVWACAWLQDARLGSASHFTGFTLLAALFLLIMLGMRRRLPVLPLGSMSSWTQVHLYTGIFSSGVFLMHVPAVIGGGTFEFALSLLFWVVSLSGFYGVYVSRTVPRRLTAVAGQHRFDQVSNTRHRIGQTAEAVLHETKDSAAGKVLEAFYDDYLQSFFAKPPSLAYVLVPTGNRRRRLLGDIKDLDRYLEPDSRETAGRFAALIRRRDDLDYQYALQFRLRAWIAVHATFSIVLTAAAIVHAVIAIRFTW</sequence>
<proteinExistence type="predicted"/>
<evidence type="ECO:0008006" key="4">
    <source>
        <dbReference type="Google" id="ProtNLM"/>
    </source>
</evidence>
<feature type="transmembrane region" description="Helical" evidence="1">
    <location>
        <begin position="245"/>
        <end position="269"/>
    </location>
</feature>
<name>A0A517NTV4_9BACT</name>
<feature type="transmembrane region" description="Helical" evidence="1">
    <location>
        <begin position="76"/>
        <end position="97"/>
    </location>
</feature>
<keyword evidence="1" id="KW-0812">Transmembrane</keyword>
<evidence type="ECO:0000256" key="1">
    <source>
        <dbReference type="SAM" id="Phobius"/>
    </source>
</evidence>
<reference evidence="2 3" key="1">
    <citation type="submission" date="2019-02" db="EMBL/GenBank/DDBJ databases">
        <title>Deep-cultivation of Planctomycetes and their phenomic and genomic characterization uncovers novel biology.</title>
        <authorList>
            <person name="Wiegand S."/>
            <person name="Jogler M."/>
            <person name="Boedeker C."/>
            <person name="Pinto D."/>
            <person name="Vollmers J."/>
            <person name="Rivas-Marin E."/>
            <person name="Kohn T."/>
            <person name="Peeters S.H."/>
            <person name="Heuer A."/>
            <person name="Rast P."/>
            <person name="Oberbeckmann S."/>
            <person name="Bunk B."/>
            <person name="Jeske O."/>
            <person name="Meyerdierks A."/>
            <person name="Storesund J.E."/>
            <person name="Kallscheuer N."/>
            <person name="Luecker S."/>
            <person name="Lage O.M."/>
            <person name="Pohl T."/>
            <person name="Merkel B.J."/>
            <person name="Hornburger P."/>
            <person name="Mueller R.-W."/>
            <person name="Bruemmer F."/>
            <person name="Labrenz M."/>
            <person name="Spormann A.M."/>
            <person name="Op den Camp H."/>
            <person name="Overmann J."/>
            <person name="Amann R."/>
            <person name="Jetten M.S.M."/>
            <person name="Mascher T."/>
            <person name="Medema M.H."/>
            <person name="Devos D.P."/>
            <person name="Kaster A.-K."/>
            <person name="Ovreas L."/>
            <person name="Rohde M."/>
            <person name="Galperin M.Y."/>
            <person name="Jogler C."/>
        </authorList>
    </citation>
    <scope>NUCLEOTIDE SEQUENCE [LARGE SCALE GENOMIC DNA]</scope>
    <source>
        <strain evidence="2 3">K23_9</strain>
    </source>
</reference>
<gene>
    <name evidence="2" type="ORF">K239x_25100</name>
</gene>
<protein>
    <recommendedName>
        <fullName evidence="4">Ferric reductase like transmembrane component</fullName>
    </recommendedName>
</protein>
<keyword evidence="3" id="KW-1185">Reference proteome</keyword>
<keyword evidence="1" id="KW-0472">Membrane</keyword>
<evidence type="ECO:0000313" key="3">
    <source>
        <dbReference type="Proteomes" id="UP000319817"/>
    </source>
</evidence>
<dbReference type="RefSeq" id="WP_145418196.1">
    <property type="nucleotide sequence ID" value="NZ_CP036526.1"/>
</dbReference>
<dbReference type="AlphaFoldDB" id="A0A517NTV4"/>